<feature type="signal peptide" evidence="1">
    <location>
        <begin position="1"/>
        <end position="20"/>
    </location>
</feature>
<dbReference type="Gene3D" id="1.10.390.10">
    <property type="entry name" value="Neutral Protease Domain 2"/>
    <property type="match status" value="1"/>
</dbReference>
<proteinExistence type="predicted"/>
<sequence>MIRRAALTTLLLATTAPVLAENSKPQPVPYVDTIPPAQDIRFPGTITLDIDATDTRRGIFTTRETISGVSAGHMVLLFPKWLPGNHSPTGQLDKLAGLHIRAGGKELAWTRDPVDVYAFHTDVPAGAKALDIDLQFLSATAGDQGAVVMSPNMLRLQWNSMSLYPAGYFTRQIPVKATVKYPAGWTASSGLPSKATGSTYSYEKTNYEILVDSPVLAGRYYKQWPLSPRVNLDVYADNAAELAATPEQIDAHKKLVEQAVKVYGAQHYDTYEFLLSISDVMGGIGLEHHRSSEDGVKLGYFTKWKEGPGPRNLLPHEYNHSWDGKFRRGADLWTPDYRTPMRGSLLWVYEGQTQFWGYVFQARSGLVSKQDTLDGYASILASLDNRPARNWRDLVDTTNDPTISQRRPKGWVSYQRSEDYYNEGLLVWMEVDSILRKQSGGTKSIDDFATKFFGLNDGDYGEVTYTFDDVVSTLNAIQPYDWATLLNTRLTETGAPAPLKGFEANGYKLVYTDTPSLAFKNAEATRKSTDLTYSLGLTLNKDGGITGVGWDTPAFKAGLTIGNTVVAVNGTVFSDTALKAAVTAAKTGTDPIVLLIKSNDSVTPVSIDYHGGLRYPHLEKIGTGEGGLDRLLTAR</sequence>
<evidence type="ECO:0000256" key="1">
    <source>
        <dbReference type="SAM" id="SignalP"/>
    </source>
</evidence>
<dbReference type="SUPFAM" id="SSF50156">
    <property type="entry name" value="PDZ domain-like"/>
    <property type="match status" value="1"/>
</dbReference>
<accession>A0ABU4PHU5</accession>
<dbReference type="Pfam" id="PF17899">
    <property type="entry name" value="Peptidase_M61_N"/>
    <property type="match status" value="1"/>
</dbReference>
<evidence type="ECO:0000313" key="4">
    <source>
        <dbReference type="Proteomes" id="UP001279660"/>
    </source>
</evidence>
<dbReference type="InterPro" id="IPR040756">
    <property type="entry name" value="Peptidase_M61_N"/>
</dbReference>
<dbReference type="Proteomes" id="UP001279660">
    <property type="component" value="Unassembled WGS sequence"/>
</dbReference>
<protein>
    <submittedName>
        <fullName evidence="3">M61 family metallopeptidase</fullName>
    </submittedName>
</protein>
<keyword evidence="4" id="KW-1185">Reference proteome</keyword>
<dbReference type="InterPro" id="IPR036034">
    <property type="entry name" value="PDZ_sf"/>
</dbReference>
<dbReference type="Gene3D" id="2.60.40.3650">
    <property type="match status" value="1"/>
</dbReference>
<dbReference type="PIRSF" id="PIRSF016493">
    <property type="entry name" value="Glycyl_aminpptds"/>
    <property type="match status" value="1"/>
</dbReference>
<dbReference type="InterPro" id="IPR007963">
    <property type="entry name" value="Peptidase_M61_catalytic"/>
</dbReference>
<dbReference type="InterPro" id="IPR001478">
    <property type="entry name" value="PDZ"/>
</dbReference>
<evidence type="ECO:0000259" key="2">
    <source>
        <dbReference type="PROSITE" id="PS50106"/>
    </source>
</evidence>
<dbReference type="EMBL" id="JAWXXV010000001">
    <property type="protein sequence ID" value="MDX5982643.1"/>
    <property type="molecule type" value="Genomic_DNA"/>
</dbReference>
<keyword evidence="1" id="KW-0732">Signal</keyword>
<feature type="chain" id="PRO_5046433194" evidence="1">
    <location>
        <begin position="21"/>
        <end position="635"/>
    </location>
</feature>
<comment type="caution">
    <text evidence="3">The sequence shown here is derived from an EMBL/GenBank/DDBJ whole genome shotgun (WGS) entry which is preliminary data.</text>
</comment>
<feature type="domain" description="PDZ" evidence="2">
    <location>
        <begin position="521"/>
        <end position="600"/>
    </location>
</feature>
<dbReference type="InterPro" id="IPR027268">
    <property type="entry name" value="Peptidase_M4/M1_CTD_sf"/>
</dbReference>
<dbReference type="RefSeq" id="WP_010406324.1">
    <property type="nucleotide sequence ID" value="NZ_JAWXXV010000001.1"/>
</dbReference>
<dbReference type="Gene3D" id="2.30.42.10">
    <property type="match status" value="1"/>
</dbReference>
<name>A0ABU4PHU5_9SPHN</name>
<evidence type="ECO:0000313" key="3">
    <source>
        <dbReference type="EMBL" id="MDX5982643.1"/>
    </source>
</evidence>
<reference evidence="3 4" key="1">
    <citation type="submission" date="2023-11" db="EMBL/GenBank/DDBJ databases">
        <title>MicrobeMod: A computational toolkit for identifying prokaryotic methylation and restriction-modification with nanopore sequencing.</title>
        <authorList>
            <person name="Crits-Christoph A."/>
            <person name="Kang S.C."/>
            <person name="Lee H."/>
            <person name="Ostrov N."/>
        </authorList>
    </citation>
    <scope>NUCLEOTIDE SEQUENCE [LARGE SCALE GENOMIC DNA]</scope>
    <source>
        <strain evidence="3 4">ATCC 14820</strain>
    </source>
</reference>
<dbReference type="Pfam" id="PF05299">
    <property type="entry name" value="Peptidase_M61"/>
    <property type="match status" value="1"/>
</dbReference>
<gene>
    <name evidence="3" type="ORF">SIL82_00090</name>
</gene>
<dbReference type="InterPro" id="IPR024191">
    <property type="entry name" value="Peptidase_M61"/>
</dbReference>
<dbReference type="PROSITE" id="PS50106">
    <property type="entry name" value="PDZ"/>
    <property type="match status" value="1"/>
</dbReference>
<organism evidence="3 4">
    <name type="scientific">Sphingomonas echinoides</name>
    <dbReference type="NCBI Taxonomy" id="59803"/>
    <lineage>
        <taxon>Bacteria</taxon>
        <taxon>Pseudomonadati</taxon>
        <taxon>Pseudomonadota</taxon>
        <taxon>Alphaproteobacteria</taxon>
        <taxon>Sphingomonadales</taxon>
        <taxon>Sphingomonadaceae</taxon>
        <taxon>Sphingomonas</taxon>
    </lineage>
</organism>